<gene>
    <name evidence="6" type="ORF">MNBD_GAMMA22-185</name>
</gene>
<dbReference type="PROSITE" id="PS51892">
    <property type="entry name" value="SUBTILASE"/>
    <property type="match status" value="1"/>
</dbReference>
<dbReference type="EC" id="3.1.3.1" evidence="6"/>
<name>A0A3B1AUI0_9ZZZZ</name>
<dbReference type="PRINTS" id="PR00723">
    <property type="entry name" value="SUBTILISIN"/>
</dbReference>
<dbReference type="GO" id="GO:0004035">
    <property type="term" value="F:alkaline phosphatase activity"/>
    <property type="evidence" value="ECO:0007669"/>
    <property type="project" value="UniProtKB-EC"/>
</dbReference>
<dbReference type="Gene3D" id="3.40.50.200">
    <property type="entry name" value="Peptidase S8/S53 domain"/>
    <property type="match status" value="1"/>
</dbReference>
<feature type="domain" description="BIG2" evidence="5">
    <location>
        <begin position="588"/>
        <end position="660"/>
    </location>
</feature>
<dbReference type="InterPro" id="IPR003343">
    <property type="entry name" value="Big_2"/>
</dbReference>
<dbReference type="GO" id="GO:0004252">
    <property type="term" value="F:serine-type endopeptidase activity"/>
    <property type="evidence" value="ECO:0007669"/>
    <property type="project" value="InterPro"/>
</dbReference>
<accession>A0A3B1AUI0</accession>
<evidence type="ECO:0000259" key="5">
    <source>
        <dbReference type="SMART" id="SM00635"/>
    </source>
</evidence>
<dbReference type="SUPFAM" id="SSF52743">
    <property type="entry name" value="Subtilisin-like"/>
    <property type="match status" value="1"/>
</dbReference>
<organism evidence="6">
    <name type="scientific">hydrothermal vent metagenome</name>
    <dbReference type="NCBI Taxonomy" id="652676"/>
    <lineage>
        <taxon>unclassified sequences</taxon>
        <taxon>metagenomes</taxon>
        <taxon>ecological metagenomes</taxon>
    </lineage>
</organism>
<dbReference type="SUPFAM" id="SSF49373">
    <property type="entry name" value="Invasin/intimin cell-adhesion fragments"/>
    <property type="match status" value="4"/>
</dbReference>
<dbReference type="PROSITE" id="PS00137">
    <property type="entry name" value="SUBTILASE_HIS"/>
    <property type="match status" value="1"/>
</dbReference>
<dbReference type="PANTHER" id="PTHR43399:SF4">
    <property type="entry name" value="CELL WALL-ASSOCIATED PROTEASE"/>
    <property type="match status" value="1"/>
</dbReference>
<dbReference type="CDD" id="cd07473">
    <property type="entry name" value="Peptidases_S8_Subtilisin_like"/>
    <property type="match status" value="1"/>
</dbReference>
<feature type="domain" description="BIG2" evidence="5">
    <location>
        <begin position="662"/>
        <end position="733"/>
    </location>
</feature>
<dbReference type="InterPro" id="IPR015500">
    <property type="entry name" value="Peptidase_S8_subtilisin-rel"/>
</dbReference>
<evidence type="ECO:0000256" key="3">
    <source>
        <dbReference type="ARBA" id="ARBA00022801"/>
    </source>
</evidence>
<feature type="domain" description="BIG2" evidence="5">
    <location>
        <begin position="740"/>
        <end position="814"/>
    </location>
</feature>
<dbReference type="InterPro" id="IPR054399">
    <property type="entry name" value="Fervidolysin-like_N_prodom"/>
</dbReference>
<dbReference type="PROSITE" id="PS00138">
    <property type="entry name" value="SUBTILASE_SER"/>
    <property type="match status" value="1"/>
</dbReference>
<dbReference type="InterPro" id="IPR023828">
    <property type="entry name" value="Peptidase_S8_Ser-AS"/>
</dbReference>
<dbReference type="Pfam" id="PF02368">
    <property type="entry name" value="Big_2"/>
    <property type="match status" value="5"/>
</dbReference>
<dbReference type="PROSITE" id="PS00136">
    <property type="entry name" value="SUBTILASE_ASP"/>
    <property type="match status" value="1"/>
</dbReference>
<evidence type="ECO:0000256" key="4">
    <source>
        <dbReference type="ARBA" id="ARBA00022825"/>
    </source>
</evidence>
<reference evidence="6" key="1">
    <citation type="submission" date="2018-06" db="EMBL/GenBank/DDBJ databases">
        <authorList>
            <person name="Zhirakovskaya E."/>
        </authorList>
    </citation>
    <scope>NUCLEOTIDE SEQUENCE</scope>
</reference>
<dbReference type="PANTHER" id="PTHR43399">
    <property type="entry name" value="SUBTILISIN-RELATED"/>
    <property type="match status" value="1"/>
</dbReference>
<keyword evidence="2" id="KW-0645">Protease</keyword>
<dbReference type="InterPro" id="IPR000209">
    <property type="entry name" value="Peptidase_S8/S53_dom"/>
</dbReference>
<dbReference type="InterPro" id="IPR051048">
    <property type="entry name" value="Peptidase_S8/S53_subtilisin"/>
</dbReference>
<dbReference type="EMBL" id="UOFS01000050">
    <property type="protein sequence ID" value="VAX01880.1"/>
    <property type="molecule type" value="Genomic_DNA"/>
</dbReference>
<dbReference type="Gene3D" id="2.60.40.1080">
    <property type="match status" value="5"/>
</dbReference>
<evidence type="ECO:0000313" key="6">
    <source>
        <dbReference type="EMBL" id="VAX01880.1"/>
    </source>
</evidence>
<dbReference type="InterPro" id="IPR034204">
    <property type="entry name" value="PfSUB1-like_cat_dom"/>
</dbReference>
<dbReference type="InterPro" id="IPR022398">
    <property type="entry name" value="Peptidase_S8_His-AS"/>
</dbReference>
<dbReference type="InterPro" id="IPR036852">
    <property type="entry name" value="Peptidase_S8/S53_dom_sf"/>
</dbReference>
<dbReference type="Pfam" id="PF22148">
    <property type="entry name" value="Fervidolysin_NPro-like"/>
    <property type="match status" value="1"/>
</dbReference>
<dbReference type="GO" id="GO:0006508">
    <property type="term" value="P:proteolysis"/>
    <property type="evidence" value="ECO:0007669"/>
    <property type="project" value="UniProtKB-KW"/>
</dbReference>
<keyword evidence="4" id="KW-0720">Serine protease</keyword>
<feature type="domain" description="BIG2" evidence="5">
    <location>
        <begin position="513"/>
        <end position="586"/>
    </location>
</feature>
<dbReference type="AlphaFoldDB" id="A0A3B1AUI0"/>
<proteinExistence type="inferred from homology"/>
<dbReference type="Pfam" id="PF00082">
    <property type="entry name" value="Peptidase_S8"/>
    <property type="match status" value="1"/>
</dbReference>
<dbReference type="SMART" id="SM00635">
    <property type="entry name" value="BID_2"/>
    <property type="match status" value="5"/>
</dbReference>
<comment type="similarity">
    <text evidence="1">Belongs to the peptidase S8 family.</text>
</comment>
<sequence>MQLKKSPIQSTVPWLVAILASLFIIMSTQATTAYAVEGQVAVSSQQADGIILRFAANVSNQTRQQILQSAGCSEAQRFNLVQGLTLVNTQNGMSTTNALAILQSNSQVLYAEPNFVVTAAAVPDDPRYPELYGLDNIGQTGGTVDADIDAPEAWDIQTGTNVIVAVIDSGLDYNHEDIVGNVWVNTGEIANNRIDDDNNGFVDDTRGWDFANNDNDPFDDNDHGTHVSGTIAAVGNNGIGVAGVNWSAQIMPLKFLTANGSGTTANAISALDYAVMMGARISNNSWGGGAFSQSLFDAINAAQTAGHLFVAAAGNDGNNTDTTPAYPASYNLDNIISVAATDDDDLLASFSNFGVVTVDLSAPGVAILSTTPGNTYSSFSGTSMASPHVAGAAALVLAEDPTLDLVALKAVIMDSVDLIGALTGITVTGGRLNVSNALAGLVRVAVTPADATIAAGTTQQYSATGGTAPYSWTVSNVNVASIDANGLLTGLAPGSVTVTATDANNVSGSVQATITTLVVSPDSASLRIADTLQFSAAGGTAPYTWSSSDAAIASIDATTGLLTAVALGTVQVTAVDANGFTDTSGNITVSDIAISPNTAIVAVADTLQFTATGGTLPYTWSTGNLAVATINASGLLTAVGAGITQVTVTDANGVSVSSGDITVRNVLVSPQTATVLINANLQFSATGGSAPYAWSVSDTTVATIDPVSGLLTGVAAGTVVVTATDADGIAGNSGVITISADHIISITPNTASVRRGSSLQFTAAGGLEAYTWSLSNPRAGSIDPQTGLFRAGRMPATTTVIATDADGHVGESGTISVTRR</sequence>
<feature type="domain" description="BIG2" evidence="5">
    <location>
        <begin position="440"/>
        <end position="512"/>
    </location>
</feature>
<evidence type="ECO:0000256" key="1">
    <source>
        <dbReference type="ARBA" id="ARBA00011073"/>
    </source>
</evidence>
<evidence type="ECO:0000256" key="2">
    <source>
        <dbReference type="ARBA" id="ARBA00022670"/>
    </source>
</evidence>
<protein>
    <submittedName>
        <fullName evidence="6">Alkaline phosphatase</fullName>
        <ecNumber evidence="6">3.1.3.1</ecNumber>
    </submittedName>
</protein>
<keyword evidence="3 6" id="KW-0378">Hydrolase</keyword>
<dbReference type="InterPro" id="IPR023827">
    <property type="entry name" value="Peptidase_S8_Asp-AS"/>
</dbReference>
<dbReference type="InterPro" id="IPR008964">
    <property type="entry name" value="Invasin/intimin_cell_adhesion"/>
</dbReference>